<dbReference type="GO" id="GO:0008168">
    <property type="term" value="F:methyltransferase activity"/>
    <property type="evidence" value="ECO:0007669"/>
    <property type="project" value="UniProtKB-KW"/>
</dbReference>
<accession>A0A928V1K7</accession>
<keyword evidence="2" id="KW-0808">Transferase</keyword>
<dbReference type="EMBL" id="PRDK01000010">
    <property type="protein sequence ID" value="MBE8715445.1"/>
    <property type="molecule type" value="Genomic_DNA"/>
</dbReference>
<sequence length="265" mass="29997">MNSSDNYLDINRKSWNNVVDTHLASEFYGQEKFMAGETTLKDIELKLLGDVKDKKILHLQCHFGQDSISLARMGAQVTGIDLSDKAIATAQGINQQLGLSAEFIRCDVYDTPNHVSEKFDIVFSSYGTIGWLPDLDKWANVISTLLKPGGKFIFAEFHPVVWMFDYKFSIVEYSYFNTEAIVETTEGTYTDRDAPLVNKSVSWNHPLSEVFSALINAGLSIDQFQELDYSPYNCFQETEEFEPGKFRIKHLGNKVPLVYSLVASK</sequence>
<dbReference type="CDD" id="cd02440">
    <property type="entry name" value="AdoMet_MTases"/>
    <property type="match status" value="1"/>
</dbReference>
<dbReference type="PANTHER" id="PTHR43464:SF82">
    <property type="entry name" value="METHYLTRANSFERASE DOMAIN-CONTAINING PROTEIN"/>
    <property type="match status" value="1"/>
</dbReference>
<comment type="caution">
    <text evidence="2">The sequence shown here is derived from an EMBL/GenBank/DDBJ whole genome shotgun (WGS) entry which is preliminary data.</text>
</comment>
<evidence type="ECO:0000313" key="2">
    <source>
        <dbReference type="EMBL" id="MBE8715445.1"/>
    </source>
</evidence>
<name>A0A928V1K7_9SPHI</name>
<dbReference type="GO" id="GO:0032259">
    <property type="term" value="P:methylation"/>
    <property type="evidence" value="ECO:0007669"/>
    <property type="project" value="UniProtKB-KW"/>
</dbReference>
<dbReference type="SUPFAM" id="SSF53335">
    <property type="entry name" value="S-adenosyl-L-methionine-dependent methyltransferases"/>
    <property type="match status" value="1"/>
</dbReference>
<keyword evidence="3" id="KW-1185">Reference proteome</keyword>
<dbReference type="InterPro" id="IPR029063">
    <property type="entry name" value="SAM-dependent_MTases_sf"/>
</dbReference>
<dbReference type="PANTHER" id="PTHR43464">
    <property type="entry name" value="METHYLTRANSFERASE"/>
    <property type="match status" value="1"/>
</dbReference>
<dbReference type="AlphaFoldDB" id="A0A928V1K7"/>
<feature type="domain" description="Methyltransferase" evidence="1">
    <location>
        <begin position="52"/>
        <end position="158"/>
    </location>
</feature>
<dbReference type="Proteomes" id="UP000616201">
    <property type="component" value="Unassembled WGS sequence"/>
</dbReference>
<proteinExistence type="predicted"/>
<evidence type="ECO:0000313" key="3">
    <source>
        <dbReference type="Proteomes" id="UP000616201"/>
    </source>
</evidence>
<dbReference type="RefSeq" id="WP_196935037.1">
    <property type="nucleotide sequence ID" value="NZ_MU158698.1"/>
</dbReference>
<reference evidence="2" key="1">
    <citation type="submission" date="2018-02" db="EMBL/GenBank/DDBJ databases">
        <authorList>
            <person name="Vasarhelyi B.M."/>
            <person name="Deshmukh S."/>
            <person name="Balint B."/>
            <person name="Kukolya J."/>
        </authorList>
    </citation>
    <scope>NUCLEOTIDE SEQUENCE</scope>
    <source>
        <strain evidence="2">KB22</strain>
    </source>
</reference>
<keyword evidence="2" id="KW-0489">Methyltransferase</keyword>
<organism evidence="2 3">
    <name type="scientific">Sphingobacterium hungaricum</name>
    <dbReference type="NCBI Taxonomy" id="2082723"/>
    <lineage>
        <taxon>Bacteria</taxon>
        <taxon>Pseudomonadati</taxon>
        <taxon>Bacteroidota</taxon>
        <taxon>Sphingobacteriia</taxon>
        <taxon>Sphingobacteriales</taxon>
        <taxon>Sphingobacteriaceae</taxon>
        <taxon>Sphingobacterium</taxon>
    </lineage>
</organism>
<dbReference type="Gene3D" id="3.40.50.150">
    <property type="entry name" value="Vaccinia Virus protein VP39"/>
    <property type="match status" value="1"/>
</dbReference>
<protein>
    <submittedName>
        <fullName evidence="2">SAM-dependent methyltransferase</fullName>
    </submittedName>
</protein>
<gene>
    <name evidence="2" type="ORF">C4F49_17370</name>
</gene>
<evidence type="ECO:0000259" key="1">
    <source>
        <dbReference type="Pfam" id="PF13847"/>
    </source>
</evidence>
<dbReference type="InterPro" id="IPR025714">
    <property type="entry name" value="Methyltranfer_dom"/>
</dbReference>
<dbReference type="Pfam" id="PF13847">
    <property type="entry name" value="Methyltransf_31"/>
    <property type="match status" value="1"/>
</dbReference>